<sequence>MGKDKKEYKEIKGVKEVEETVFDKDQLVSSKKFMSNKDVLSVLIEDGEKITIEEAQKRIETFKKRKVK</sequence>
<proteinExistence type="predicted"/>
<organism evidence="1">
    <name type="scientific">Siphoviridae sp. ctsDY37</name>
    <dbReference type="NCBI Taxonomy" id="2826483"/>
    <lineage>
        <taxon>Viruses</taxon>
        <taxon>Duplodnaviria</taxon>
        <taxon>Heunggongvirae</taxon>
        <taxon>Uroviricota</taxon>
        <taxon>Caudoviricetes</taxon>
    </lineage>
</organism>
<accession>A0A8S5M9V2</accession>
<name>A0A8S5M9V2_9CAUD</name>
<protein>
    <submittedName>
        <fullName evidence="1">Uncharacterized protein</fullName>
    </submittedName>
</protein>
<reference evidence="1" key="1">
    <citation type="journal article" date="2021" name="Proc. Natl. Acad. Sci. U.S.A.">
        <title>A Catalog of Tens of Thousands of Viruses from Human Metagenomes Reveals Hidden Associations with Chronic Diseases.</title>
        <authorList>
            <person name="Tisza M.J."/>
            <person name="Buck C.B."/>
        </authorList>
    </citation>
    <scope>NUCLEOTIDE SEQUENCE</scope>
    <source>
        <strain evidence="1">CtsDY37</strain>
    </source>
</reference>
<dbReference type="EMBL" id="BK014859">
    <property type="protein sequence ID" value="DAD79129.1"/>
    <property type="molecule type" value="Genomic_DNA"/>
</dbReference>
<evidence type="ECO:0000313" key="1">
    <source>
        <dbReference type="EMBL" id="DAD79129.1"/>
    </source>
</evidence>